<organism evidence="2 3">
    <name type="scientific">Anabarilius grahami</name>
    <name type="common">Kanglang fish</name>
    <name type="synonym">Barilius grahami</name>
    <dbReference type="NCBI Taxonomy" id="495550"/>
    <lineage>
        <taxon>Eukaryota</taxon>
        <taxon>Metazoa</taxon>
        <taxon>Chordata</taxon>
        <taxon>Craniata</taxon>
        <taxon>Vertebrata</taxon>
        <taxon>Euteleostomi</taxon>
        <taxon>Actinopterygii</taxon>
        <taxon>Neopterygii</taxon>
        <taxon>Teleostei</taxon>
        <taxon>Ostariophysi</taxon>
        <taxon>Cypriniformes</taxon>
        <taxon>Xenocyprididae</taxon>
        <taxon>Xenocypridinae</taxon>
        <taxon>Xenocypridinae incertae sedis</taxon>
        <taxon>Anabarilius</taxon>
    </lineage>
</organism>
<sequence>MSSVFQALLGLTAAKDWRASESSREGRGGGVWLAARLTTPQQGCERPVSEHSLIYQWNATAAAACERVLFSQRVCKRGREGRSWWASRNPPERPPTLNPPRSLAAGLLKGSSTKHKRERHRESKRLDRAAHSETEREREQKRPGMPSGARMPHQGAPMGPPGPPYGGNTTVRPGLTNQNMEASRKRPAPSQQQAVQNRNRK</sequence>
<accession>A0A3N0YC73</accession>
<comment type="caution">
    <text evidence="2">The sequence shown here is derived from an EMBL/GenBank/DDBJ whole genome shotgun (WGS) entry which is preliminary data.</text>
</comment>
<evidence type="ECO:0000313" key="2">
    <source>
        <dbReference type="EMBL" id="ROL43846.1"/>
    </source>
</evidence>
<gene>
    <name evidence="2" type="ORF">DPX16_11878</name>
</gene>
<feature type="region of interest" description="Disordered" evidence="1">
    <location>
        <begin position="80"/>
        <end position="201"/>
    </location>
</feature>
<evidence type="ECO:0000313" key="3">
    <source>
        <dbReference type="Proteomes" id="UP000281406"/>
    </source>
</evidence>
<feature type="compositionally biased region" description="Polar residues" evidence="1">
    <location>
        <begin position="189"/>
        <end position="201"/>
    </location>
</feature>
<feature type="compositionally biased region" description="Polar residues" evidence="1">
    <location>
        <begin position="168"/>
        <end position="181"/>
    </location>
</feature>
<evidence type="ECO:0000256" key="1">
    <source>
        <dbReference type="SAM" id="MobiDB-lite"/>
    </source>
</evidence>
<name>A0A3N0YC73_ANAGA</name>
<dbReference type="Proteomes" id="UP000281406">
    <property type="component" value="Unassembled WGS sequence"/>
</dbReference>
<protein>
    <submittedName>
        <fullName evidence="2">SWI/SNF-related matrix-associated actin-dependent regulator of chromatin subfamily D member 3</fullName>
    </submittedName>
</protein>
<dbReference type="AlphaFoldDB" id="A0A3N0YC73"/>
<dbReference type="EMBL" id="RJVU01047120">
    <property type="protein sequence ID" value="ROL43846.1"/>
    <property type="molecule type" value="Genomic_DNA"/>
</dbReference>
<keyword evidence="3" id="KW-1185">Reference proteome</keyword>
<feature type="compositionally biased region" description="Basic and acidic residues" evidence="1">
    <location>
        <begin position="120"/>
        <end position="142"/>
    </location>
</feature>
<reference evidence="2 3" key="1">
    <citation type="submission" date="2018-10" db="EMBL/GenBank/DDBJ databases">
        <title>Genome assembly for a Yunnan-Guizhou Plateau 3E fish, Anabarilius grahami (Regan), and its evolutionary and genetic applications.</title>
        <authorList>
            <person name="Jiang W."/>
        </authorList>
    </citation>
    <scope>NUCLEOTIDE SEQUENCE [LARGE SCALE GENOMIC DNA]</scope>
    <source>
        <strain evidence="2">AG-KIZ</strain>
        <tissue evidence="2">Muscle</tissue>
    </source>
</reference>
<proteinExistence type="predicted"/>